<dbReference type="Proteomes" id="UP001597183">
    <property type="component" value="Unassembled WGS sequence"/>
</dbReference>
<evidence type="ECO:0000313" key="4">
    <source>
        <dbReference type="Proteomes" id="UP001597183"/>
    </source>
</evidence>
<keyword evidence="4" id="KW-1185">Reference proteome</keyword>
<feature type="signal peptide" evidence="2">
    <location>
        <begin position="1"/>
        <end position="19"/>
    </location>
</feature>
<evidence type="ECO:0000313" key="3">
    <source>
        <dbReference type="EMBL" id="MFD1368644.1"/>
    </source>
</evidence>
<accession>A0ABW4ADI6</accession>
<dbReference type="EMBL" id="JBHTMK010000037">
    <property type="protein sequence ID" value="MFD1368644.1"/>
    <property type="molecule type" value="Genomic_DNA"/>
</dbReference>
<sequence length="271" mass="28987">MLHARRLASAVVVASLALAGVSGCRSEPSVAAYMGSAGDISEKEVDEVWTEAYDALTAQAKAEASAAERAQRETEATRKAAGEEITPAPTVTAERAQVPFTRTDVLQALVGQEIYGRLATKHSVQLPADVPYAEFAAQRKLPADSTFAKLYIDNYYLRGLLTQSLVSTGAAPADEDMRFVYDQLAANGGVQPGQDYAAWKAAQGEQNLQAVAAAAKLREEVEATADELHVKLNPRYAFDLTVLGIEAEAGPLDLLTADFDDQWAVPVDDKS</sequence>
<feature type="chain" id="PRO_5047344376" description="SurA N-terminal domain-containing protein" evidence="2">
    <location>
        <begin position="20"/>
        <end position="271"/>
    </location>
</feature>
<dbReference type="RefSeq" id="WP_317788545.1">
    <property type="nucleotide sequence ID" value="NZ_AP028461.1"/>
</dbReference>
<organism evidence="3 4">
    <name type="scientific">Actinoplanes sichuanensis</name>
    <dbReference type="NCBI Taxonomy" id="512349"/>
    <lineage>
        <taxon>Bacteria</taxon>
        <taxon>Bacillati</taxon>
        <taxon>Actinomycetota</taxon>
        <taxon>Actinomycetes</taxon>
        <taxon>Micromonosporales</taxon>
        <taxon>Micromonosporaceae</taxon>
        <taxon>Actinoplanes</taxon>
    </lineage>
</organism>
<feature type="compositionally biased region" description="Basic and acidic residues" evidence="1">
    <location>
        <begin position="69"/>
        <end position="82"/>
    </location>
</feature>
<feature type="region of interest" description="Disordered" evidence="1">
    <location>
        <begin position="64"/>
        <end position="93"/>
    </location>
</feature>
<evidence type="ECO:0000256" key="1">
    <source>
        <dbReference type="SAM" id="MobiDB-lite"/>
    </source>
</evidence>
<evidence type="ECO:0000256" key="2">
    <source>
        <dbReference type="SAM" id="SignalP"/>
    </source>
</evidence>
<protein>
    <recommendedName>
        <fullName evidence="5">SurA N-terminal domain-containing protein</fullName>
    </recommendedName>
</protein>
<dbReference type="PROSITE" id="PS51257">
    <property type="entry name" value="PROKAR_LIPOPROTEIN"/>
    <property type="match status" value="1"/>
</dbReference>
<proteinExistence type="predicted"/>
<comment type="caution">
    <text evidence="3">The sequence shown here is derived from an EMBL/GenBank/DDBJ whole genome shotgun (WGS) entry which is preliminary data.</text>
</comment>
<reference evidence="4" key="1">
    <citation type="journal article" date="2019" name="Int. J. Syst. Evol. Microbiol.">
        <title>The Global Catalogue of Microorganisms (GCM) 10K type strain sequencing project: providing services to taxonomists for standard genome sequencing and annotation.</title>
        <authorList>
            <consortium name="The Broad Institute Genomics Platform"/>
            <consortium name="The Broad Institute Genome Sequencing Center for Infectious Disease"/>
            <person name="Wu L."/>
            <person name="Ma J."/>
        </authorList>
    </citation>
    <scope>NUCLEOTIDE SEQUENCE [LARGE SCALE GENOMIC DNA]</scope>
    <source>
        <strain evidence="4">CCM 7526</strain>
    </source>
</reference>
<evidence type="ECO:0008006" key="5">
    <source>
        <dbReference type="Google" id="ProtNLM"/>
    </source>
</evidence>
<keyword evidence="2" id="KW-0732">Signal</keyword>
<name>A0ABW4ADI6_9ACTN</name>
<gene>
    <name evidence="3" type="ORF">ACFQ5G_25110</name>
</gene>